<keyword evidence="1" id="KW-0547">Nucleotide-binding</keyword>
<dbReference type="SUPFAM" id="SSF52540">
    <property type="entry name" value="P-loop containing nucleoside triphosphate hydrolases"/>
    <property type="match status" value="2"/>
</dbReference>
<reference evidence="5" key="1">
    <citation type="submission" date="2020-05" db="EMBL/GenBank/DDBJ databases">
        <authorList>
            <person name="Zhu T."/>
            <person name="Keshari N."/>
            <person name="Lu X."/>
        </authorList>
    </citation>
    <scope>NUCLEOTIDE SEQUENCE</scope>
    <source>
        <strain evidence="5">NK1-12</strain>
    </source>
</reference>
<feature type="region of interest" description="Disordered" evidence="3">
    <location>
        <begin position="264"/>
        <end position="286"/>
    </location>
</feature>
<dbReference type="EMBL" id="CP053586">
    <property type="protein sequence ID" value="WNZ21912.1"/>
    <property type="molecule type" value="Genomic_DNA"/>
</dbReference>
<dbReference type="GO" id="GO:0005524">
    <property type="term" value="F:ATP binding"/>
    <property type="evidence" value="ECO:0007669"/>
    <property type="project" value="UniProtKB-KW"/>
</dbReference>
<dbReference type="Gene3D" id="3.40.50.300">
    <property type="entry name" value="P-loop containing nucleotide triphosphate hydrolases"/>
    <property type="match status" value="2"/>
</dbReference>
<feature type="compositionally biased region" description="Basic and acidic residues" evidence="3">
    <location>
        <begin position="265"/>
        <end position="283"/>
    </location>
</feature>
<dbReference type="InterPro" id="IPR003439">
    <property type="entry name" value="ABC_transporter-like_ATP-bd"/>
</dbReference>
<dbReference type="Pfam" id="PF00005">
    <property type="entry name" value="ABC_tran"/>
    <property type="match status" value="2"/>
</dbReference>
<dbReference type="AlphaFoldDB" id="A0AA96WSE0"/>
<keyword evidence="2 5" id="KW-0067">ATP-binding</keyword>
<dbReference type="GO" id="GO:0016887">
    <property type="term" value="F:ATP hydrolysis activity"/>
    <property type="evidence" value="ECO:0007669"/>
    <property type="project" value="InterPro"/>
</dbReference>
<evidence type="ECO:0000256" key="1">
    <source>
        <dbReference type="ARBA" id="ARBA00022741"/>
    </source>
</evidence>
<feature type="region of interest" description="Disordered" evidence="3">
    <location>
        <begin position="347"/>
        <end position="376"/>
    </location>
</feature>
<dbReference type="InterPro" id="IPR017871">
    <property type="entry name" value="ABC_transporter-like_CS"/>
</dbReference>
<evidence type="ECO:0000259" key="4">
    <source>
        <dbReference type="PROSITE" id="PS50893"/>
    </source>
</evidence>
<feature type="domain" description="ABC transporter" evidence="4">
    <location>
        <begin position="21"/>
        <end position="246"/>
    </location>
</feature>
<evidence type="ECO:0000256" key="2">
    <source>
        <dbReference type="ARBA" id="ARBA00022840"/>
    </source>
</evidence>
<dbReference type="PROSITE" id="PS50893">
    <property type="entry name" value="ABC_TRANSPORTER_2"/>
    <property type="match status" value="2"/>
</dbReference>
<organism evidence="5">
    <name type="scientific">Leptolyngbya sp. NK1-12</name>
    <dbReference type="NCBI Taxonomy" id="2547451"/>
    <lineage>
        <taxon>Bacteria</taxon>
        <taxon>Bacillati</taxon>
        <taxon>Cyanobacteriota</taxon>
        <taxon>Cyanophyceae</taxon>
        <taxon>Leptolyngbyales</taxon>
        <taxon>Leptolyngbyaceae</taxon>
        <taxon>Leptolyngbya group</taxon>
        <taxon>Leptolyngbya</taxon>
    </lineage>
</organism>
<sequence length="699" mass="78060">MSHSIATQHSTLNTQHSFHAIQVRGLQKRYGQIAAVRGVDFTVQRGEIFGLIGPDGAGKTTTFQILAGVMEASTGEVEVLGRSPREARLGIGYLTQQFSLYLDLSIDENIRYSAGLREVPPHRLAERRDRYLKLMNLDRFGDRLAGQLSGGMKQKLALCCALIAQPDVLLLDEPTTGVDPVSRREFWDILATLASQGVTMVVATPYLDEAERCNRIALMYEGHIQQTGTLKQLRQSLRLQRLEVRTSQLAAVERVLTEQIQEWQGGRDEGDAAREPRRTREGGGEFPLVDVQTFGDRLDVLVHSHQAGEAAVRQILQQHRLPLDSVEAVEATLENVFVTRLRQQGADPPFIPLPRSEPPRLGSADSPEAKTENSVRLTHRKPKLTTSNTAIQTRHLYKQFGNFQAVKDVTLQVRYGEIYGLLGANGAGKTTTIKMLCGLLEPSGGEISLAGEQRNLRSPELRRRIGYMSQKFTLYDDLSVVQNLEFYCGVYGVPRPQRRQKIDWVLEICGLVGQEDMLTGRLPGGWKQRIAFGASVMHEPEILFLDEPTSGVDPLARRQFWRLIEDFARQGTAVLVTTHYLEEAEHCNSMGFMVAGAVVAEGSPSQIKAAQPGQLIEIVTNQTQAASDLLKTQLDSWRVSIFGDRLHVVLDHPDTEIAQIQTLFQQYQTDTSPLHIYSLRRVPFSLEDAFIGIVQRVEI</sequence>
<feature type="domain" description="ABC transporter" evidence="4">
    <location>
        <begin position="391"/>
        <end position="620"/>
    </location>
</feature>
<dbReference type="InterPro" id="IPR003593">
    <property type="entry name" value="AAA+_ATPase"/>
</dbReference>
<gene>
    <name evidence="5" type="ORF">HJG54_02865</name>
</gene>
<dbReference type="CDD" id="cd03230">
    <property type="entry name" value="ABC_DR_subfamily_A"/>
    <property type="match status" value="1"/>
</dbReference>
<protein>
    <submittedName>
        <fullName evidence="5">ABC transporter ATP-binding protein</fullName>
    </submittedName>
</protein>
<dbReference type="PANTHER" id="PTHR43038:SF3">
    <property type="entry name" value="ABC TRANSPORTER G FAMILY MEMBER 20 ISOFORM X1"/>
    <property type="match status" value="1"/>
</dbReference>
<evidence type="ECO:0000256" key="3">
    <source>
        <dbReference type="SAM" id="MobiDB-lite"/>
    </source>
</evidence>
<dbReference type="PANTHER" id="PTHR43038">
    <property type="entry name" value="ATP-BINDING CASSETTE, SUB-FAMILY H, MEMBER 1"/>
    <property type="match status" value="1"/>
</dbReference>
<dbReference type="PROSITE" id="PS00211">
    <property type="entry name" value="ABC_TRANSPORTER_1"/>
    <property type="match status" value="1"/>
</dbReference>
<dbReference type="InterPro" id="IPR027417">
    <property type="entry name" value="P-loop_NTPase"/>
</dbReference>
<name>A0AA96WSE0_9CYAN</name>
<proteinExistence type="predicted"/>
<accession>A0AA96WSE0</accession>
<dbReference type="SMART" id="SM00382">
    <property type="entry name" value="AAA"/>
    <property type="match status" value="2"/>
</dbReference>
<dbReference type="RefSeq" id="WP_316433240.1">
    <property type="nucleotide sequence ID" value="NZ_CP053586.1"/>
</dbReference>
<evidence type="ECO:0000313" key="5">
    <source>
        <dbReference type="EMBL" id="WNZ21912.1"/>
    </source>
</evidence>